<feature type="active site" evidence="9">
    <location>
        <position position="269"/>
    </location>
</feature>
<dbReference type="InterPro" id="IPR023009">
    <property type="entry name" value="Tyrosine_recombinase_XerC/XerD"/>
</dbReference>
<keyword evidence="3 9" id="KW-0132">Cell division</keyword>
<evidence type="ECO:0000313" key="13">
    <source>
        <dbReference type="Proteomes" id="UP000515292"/>
    </source>
</evidence>
<dbReference type="Proteomes" id="UP000515292">
    <property type="component" value="Chromosome"/>
</dbReference>
<feature type="active site" description="O-(3'-phospho-DNA)-tyrosine intermediate" evidence="9">
    <location>
        <position position="304"/>
    </location>
</feature>
<dbReference type="EMBL" id="CP059851">
    <property type="protein sequence ID" value="QMW24632.1"/>
    <property type="molecule type" value="Genomic_DNA"/>
</dbReference>
<dbReference type="PANTHER" id="PTHR30349">
    <property type="entry name" value="PHAGE INTEGRASE-RELATED"/>
    <property type="match status" value="1"/>
</dbReference>
<comment type="similarity">
    <text evidence="9">Belongs to the 'phage' integrase family. XerC subfamily.</text>
</comment>
<dbReference type="GO" id="GO:0009037">
    <property type="term" value="F:tyrosine-based site-specific recombinase activity"/>
    <property type="evidence" value="ECO:0007669"/>
    <property type="project" value="UniProtKB-UniRule"/>
</dbReference>
<evidence type="ECO:0000256" key="4">
    <source>
        <dbReference type="ARBA" id="ARBA00022829"/>
    </source>
</evidence>
<evidence type="ECO:0000259" key="11">
    <source>
        <dbReference type="PROSITE" id="PS51900"/>
    </source>
</evidence>
<evidence type="ECO:0000256" key="8">
    <source>
        <dbReference type="ARBA" id="ARBA00023306"/>
    </source>
</evidence>
<dbReference type="InterPro" id="IPR044068">
    <property type="entry name" value="CB"/>
</dbReference>
<dbReference type="HAMAP" id="MF_01808">
    <property type="entry name" value="Recomb_XerC_XerD"/>
    <property type="match status" value="1"/>
</dbReference>
<dbReference type="InterPro" id="IPR011010">
    <property type="entry name" value="DNA_brk_join_enz"/>
</dbReference>
<dbReference type="PROSITE" id="PS51900">
    <property type="entry name" value="CB"/>
    <property type="match status" value="1"/>
</dbReference>
<keyword evidence="7 9" id="KW-0233">DNA recombination</keyword>
<dbReference type="InterPro" id="IPR050090">
    <property type="entry name" value="Tyrosine_recombinase_XerCD"/>
</dbReference>
<dbReference type="InterPro" id="IPR010998">
    <property type="entry name" value="Integrase_recombinase_N"/>
</dbReference>
<dbReference type="SUPFAM" id="SSF56349">
    <property type="entry name" value="DNA breaking-rejoining enzymes"/>
    <property type="match status" value="1"/>
</dbReference>
<dbReference type="Gene3D" id="1.10.150.130">
    <property type="match status" value="1"/>
</dbReference>
<dbReference type="GO" id="GO:0003677">
    <property type="term" value="F:DNA binding"/>
    <property type="evidence" value="ECO:0007669"/>
    <property type="project" value="UniProtKB-UniRule"/>
</dbReference>
<comment type="function">
    <text evidence="9">Site-specific tyrosine recombinase, which acts by catalyzing the cutting and rejoining of the recombining DNA molecules. The XerC-XerD complex is essential to convert dimers of the bacterial chromosome into monomers to permit their segregation at cell division. It also contributes to the segregational stability of plasmids.</text>
</comment>
<dbReference type="GO" id="GO:0051301">
    <property type="term" value="P:cell division"/>
    <property type="evidence" value="ECO:0007669"/>
    <property type="project" value="UniProtKB-KW"/>
</dbReference>
<reference evidence="12 13" key="1">
    <citation type="submission" date="2020-07" db="EMBL/GenBank/DDBJ databases">
        <title>Complete genome sequence for Sandaracinobacter sp. M6.</title>
        <authorList>
            <person name="Tang Y."/>
            <person name="Liu Q."/>
            <person name="Guo Z."/>
            <person name="Lei P."/>
            <person name="Huang B."/>
        </authorList>
    </citation>
    <scope>NUCLEOTIDE SEQUENCE [LARGE SCALE GENOMIC DNA]</scope>
    <source>
        <strain evidence="12 13">M6</strain>
    </source>
</reference>
<feature type="domain" description="Core-binding (CB)" evidence="11">
    <location>
        <begin position="23"/>
        <end position="114"/>
    </location>
</feature>
<evidence type="ECO:0000256" key="7">
    <source>
        <dbReference type="ARBA" id="ARBA00023172"/>
    </source>
</evidence>
<proteinExistence type="inferred from homology"/>
<protein>
    <recommendedName>
        <fullName evidence="9">Tyrosine recombinase XerC</fullName>
    </recommendedName>
</protein>
<dbReference type="Pfam" id="PF02899">
    <property type="entry name" value="Phage_int_SAM_1"/>
    <property type="match status" value="1"/>
</dbReference>
<keyword evidence="4 9" id="KW-0159">Chromosome partition</keyword>
<comment type="subcellular location">
    <subcellularLocation>
        <location evidence="1 9">Cytoplasm</location>
    </subcellularLocation>
</comment>
<accession>A0A7G5IMP0</accession>
<evidence type="ECO:0000313" key="12">
    <source>
        <dbReference type="EMBL" id="QMW24632.1"/>
    </source>
</evidence>
<dbReference type="GO" id="GO:0006313">
    <property type="term" value="P:DNA transposition"/>
    <property type="evidence" value="ECO:0007669"/>
    <property type="project" value="UniProtKB-UniRule"/>
</dbReference>
<dbReference type="Gene3D" id="1.10.443.10">
    <property type="entry name" value="Intergrase catalytic core"/>
    <property type="match status" value="1"/>
</dbReference>
<feature type="active site" evidence="9">
    <location>
        <position position="272"/>
    </location>
</feature>
<dbReference type="Pfam" id="PF00589">
    <property type="entry name" value="Phage_integrase"/>
    <property type="match status" value="1"/>
</dbReference>
<dbReference type="KEGG" id="sand:H3309_10750"/>
<feature type="active site" evidence="9">
    <location>
        <position position="295"/>
    </location>
</feature>
<evidence type="ECO:0000259" key="10">
    <source>
        <dbReference type="PROSITE" id="PS51898"/>
    </source>
</evidence>
<feature type="domain" description="Tyr recombinase" evidence="10">
    <location>
        <begin position="135"/>
        <end position="317"/>
    </location>
</feature>
<name>A0A7G5IMP0_9SPHN</name>
<dbReference type="AlphaFoldDB" id="A0A7G5IMP0"/>
<feature type="active site" evidence="9">
    <location>
        <position position="201"/>
    </location>
</feature>
<dbReference type="PROSITE" id="PS51898">
    <property type="entry name" value="TYR_RECOMBINASE"/>
    <property type="match status" value="1"/>
</dbReference>
<evidence type="ECO:0000256" key="2">
    <source>
        <dbReference type="ARBA" id="ARBA00022490"/>
    </source>
</evidence>
<keyword evidence="13" id="KW-1185">Reference proteome</keyword>
<keyword evidence="2 9" id="KW-0963">Cytoplasm</keyword>
<dbReference type="GO" id="GO:0005737">
    <property type="term" value="C:cytoplasm"/>
    <property type="evidence" value="ECO:0007669"/>
    <property type="project" value="UniProtKB-SubCell"/>
</dbReference>
<dbReference type="InterPro" id="IPR013762">
    <property type="entry name" value="Integrase-like_cat_sf"/>
</dbReference>
<keyword evidence="5 9" id="KW-0229">DNA integration</keyword>
<evidence type="ECO:0000256" key="3">
    <source>
        <dbReference type="ARBA" id="ARBA00022618"/>
    </source>
</evidence>
<sequence length="326" mass="35316">MAAWRRSWRTGRRRGRASGDGLVTGEALLAGWLDSLRDERRLSVHTLRAYADTGRRFLDFVAHHRGVPLDEGSWHDLTSADVRAFLSARRGEGLRNVSAARLLSALRTWFAWAERRHGLPAVAVAGVRAPKVPRGLPRPVSPADARAVADAAGEAQDEPWLAARDTAALLLLYGAGLRIGEAMGLTAAVLPLGETLAVTGKRGKVRMVVLLPVVRDAIADYLRLCPWPMGRDLPLFRGAKGGALQADVLRRSMRGARVALGLPDSATPHALRHSFATHLLARGADLRSIQELLGHASLRSTQIYTAVDAAHLLDVYRGSHPKAQRG</sequence>
<evidence type="ECO:0000256" key="9">
    <source>
        <dbReference type="HAMAP-Rule" id="MF_01808"/>
    </source>
</evidence>
<dbReference type="InterPro" id="IPR004107">
    <property type="entry name" value="Integrase_SAM-like_N"/>
</dbReference>
<organism evidence="12 13">
    <name type="scientific">Sandaracinobacteroides saxicola</name>
    <dbReference type="NCBI Taxonomy" id="2759707"/>
    <lineage>
        <taxon>Bacteria</taxon>
        <taxon>Pseudomonadati</taxon>
        <taxon>Pseudomonadota</taxon>
        <taxon>Alphaproteobacteria</taxon>
        <taxon>Sphingomonadales</taxon>
        <taxon>Sphingosinicellaceae</taxon>
        <taxon>Sandaracinobacteroides</taxon>
    </lineage>
</organism>
<evidence type="ECO:0000256" key="5">
    <source>
        <dbReference type="ARBA" id="ARBA00022908"/>
    </source>
</evidence>
<dbReference type="PANTHER" id="PTHR30349:SF90">
    <property type="entry name" value="TYROSINE RECOMBINASE XERD"/>
    <property type="match status" value="1"/>
</dbReference>
<gene>
    <name evidence="9" type="primary">xerC</name>
    <name evidence="12" type="ORF">H3309_10750</name>
</gene>
<keyword evidence="6 9" id="KW-0238">DNA-binding</keyword>
<comment type="subunit">
    <text evidence="9">Forms a cyclic heterotetrameric complex composed of two molecules of XerC and two molecules of XerD.</text>
</comment>
<evidence type="ECO:0000256" key="1">
    <source>
        <dbReference type="ARBA" id="ARBA00004496"/>
    </source>
</evidence>
<dbReference type="GO" id="GO:0007059">
    <property type="term" value="P:chromosome segregation"/>
    <property type="evidence" value="ECO:0007669"/>
    <property type="project" value="UniProtKB-UniRule"/>
</dbReference>
<evidence type="ECO:0000256" key="6">
    <source>
        <dbReference type="ARBA" id="ARBA00023125"/>
    </source>
</evidence>
<feature type="active site" evidence="9">
    <location>
        <position position="178"/>
    </location>
</feature>
<dbReference type="InterPro" id="IPR002104">
    <property type="entry name" value="Integrase_catalytic"/>
</dbReference>
<keyword evidence="8 9" id="KW-0131">Cell cycle</keyword>